<dbReference type="Proteomes" id="UP000006729">
    <property type="component" value="Chromosome 5"/>
</dbReference>
<gene>
    <name evidence="1" type="ORF">POPTR_005G248800</name>
</gene>
<keyword evidence="2" id="KW-1185">Reference proteome</keyword>
<accession>A0A2K2AM46</accession>
<reference evidence="1 2" key="1">
    <citation type="journal article" date="2006" name="Science">
        <title>The genome of black cottonwood, Populus trichocarpa (Torr. &amp; Gray).</title>
        <authorList>
            <person name="Tuskan G.A."/>
            <person name="Difazio S."/>
            <person name="Jansson S."/>
            <person name="Bohlmann J."/>
            <person name="Grigoriev I."/>
            <person name="Hellsten U."/>
            <person name="Putnam N."/>
            <person name="Ralph S."/>
            <person name="Rombauts S."/>
            <person name="Salamov A."/>
            <person name="Schein J."/>
            <person name="Sterck L."/>
            <person name="Aerts A."/>
            <person name="Bhalerao R.R."/>
            <person name="Bhalerao R.P."/>
            <person name="Blaudez D."/>
            <person name="Boerjan W."/>
            <person name="Brun A."/>
            <person name="Brunner A."/>
            <person name="Busov V."/>
            <person name="Campbell M."/>
            <person name="Carlson J."/>
            <person name="Chalot M."/>
            <person name="Chapman J."/>
            <person name="Chen G.L."/>
            <person name="Cooper D."/>
            <person name="Coutinho P.M."/>
            <person name="Couturier J."/>
            <person name="Covert S."/>
            <person name="Cronk Q."/>
            <person name="Cunningham R."/>
            <person name="Davis J."/>
            <person name="Degroeve S."/>
            <person name="Dejardin A."/>
            <person name="Depamphilis C."/>
            <person name="Detter J."/>
            <person name="Dirks B."/>
            <person name="Dubchak I."/>
            <person name="Duplessis S."/>
            <person name="Ehlting J."/>
            <person name="Ellis B."/>
            <person name="Gendler K."/>
            <person name="Goodstein D."/>
            <person name="Gribskov M."/>
            <person name="Grimwood J."/>
            <person name="Groover A."/>
            <person name="Gunter L."/>
            <person name="Hamberger B."/>
            <person name="Heinze B."/>
            <person name="Helariutta Y."/>
            <person name="Henrissat B."/>
            <person name="Holligan D."/>
            <person name="Holt R."/>
            <person name="Huang W."/>
            <person name="Islam-Faridi N."/>
            <person name="Jones S."/>
            <person name="Jones-Rhoades M."/>
            <person name="Jorgensen R."/>
            <person name="Joshi C."/>
            <person name="Kangasjarvi J."/>
            <person name="Karlsson J."/>
            <person name="Kelleher C."/>
            <person name="Kirkpatrick R."/>
            <person name="Kirst M."/>
            <person name="Kohler A."/>
            <person name="Kalluri U."/>
            <person name="Larimer F."/>
            <person name="Leebens-Mack J."/>
            <person name="Leple J.C."/>
            <person name="Locascio P."/>
            <person name="Lou Y."/>
            <person name="Lucas S."/>
            <person name="Martin F."/>
            <person name="Montanini B."/>
            <person name="Napoli C."/>
            <person name="Nelson D.R."/>
            <person name="Nelson C."/>
            <person name="Nieminen K."/>
            <person name="Nilsson O."/>
            <person name="Pereda V."/>
            <person name="Peter G."/>
            <person name="Philippe R."/>
            <person name="Pilate G."/>
            <person name="Poliakov A."/>
            <person name="Razumovskaya J."/>
            <person name="Richardson P."/>
            <person name="Rinaldi C."/>
            <person name="Ritland K."/>
            <person name="Rouze P."/>
            <person name="Ryaboy D."/>
            <person name="Schmutz J."/>
            <person name="Schrader J."/>
            <person name="Segerman B."/>
            <person name="Shin H."/>
            <person name="Siddiqui A."/>
            <person name="Sterky F."/>
            <person name="Terry A."/>
            <person name="Tsai C.J."/>
            <person name="Uberbacher E."/>
            <person name="Unneberg P."/>
            <person name="Vahala J."/>
            <person name="Wall K."/>
            <person name="Wessler S."/>
            <person name="Yang G."/>
            <person name="Yin T."/>
            <person name="Douglas C."/>
            <person name="Marra M."/>
            <person name="Sandberg G."/>
            <person name="Van de Peer Y."/>
            <person name="Rokhsar D."/>
        </authorList>
    </citation>
    <scope>NUCLEOTIDE SEQUENCE [LARGE SCALE GENOMIC DNA]</scope>
    <source>
        <strain evidence="2">cv. Nisqually</strain>
    </source>
</reference>
<dbReference type="EMBL" id="CM009294">
    <property type="protein sequence ID" value="PNT38605.1"/>
    <property type="molecule type" value="Genomic_DNA"/>
</dbReference>
<evidence type="ECO:0000313" key="1">
    <source>
        <dbReference type="EMBL" id="PNT38605.1"/>
    </source>
</evidence>
<sequence length="70" mass="7756">MTRLSSRDQASFKLVITAYNYALSNEQILVLIAKPLHHVPKLSLKIPPAPAVPGLPLLQPIKLQVNVQFD</sequence>
<protein>
    <submittedName>
        <fullName evidence="1">Uncharacterized protein</fullName>
    </submittedName>
</protein>
<name>A0A2K2AM46_POPTR</name>
<evidence type="ECO:0000313" key="2">
    <source>
        <dbReference type="Proteomes" id="UP000006729"/>
    </source>
</evidence>
<dbReference type="InParanoid" id="A0A2K2AM46"/>
<proteinExistence type="predicted"/>
<organism evidence="1 2">
    <name type="scientific">Populus trichocarpa</name>
    <name type="common">Western balsam poplar</name>
    <name type="synonym">Populus balsamifera subsp. trichocarpa</name>
    <dbReference type="NCBI Taxonomy" id="3694"/>
    <lineage>
        <taxon>Eukaryota</taxon>
        <taxon>Viridiplantae</taxon>
        <taxon>Streptophyta</taxon>
        <taxon>Embryophyta</taxon>
        <taxon>Tracheophyta</taxon>
        <taxon>Spermatophyta</taxon>
        <taxon>Magnoliopsida</taxon>
        <taxon>eudicotyledons</taxon>
        <taxon>Gunneridae</taxon>
        <taxon>Pentapetalae</taxon>
        <taxon>rosids</taxon>
        <taxon>fabids</taxon>
        <taxon>Malpighiales</taxon>
        <taxon>Salicaceae</taxon>
        <taxon>Saliceae</taxon>
        <taxon>Populus</taxon>
    </lineage>
</organism>
<dbReference type="AlphaFoldDB" id="A0A2K2AM46"/>